<organism evidence="2 3">
    <name type="scientific">Campylobacter cuniculorum DSM 23162 = LMG 24588</name>
    <dbReference type="NCBI Taxonomy" id="1121267"/>
    <lineage>
        <taxon>Bacteria</taxon>
        <taxon>Pseudomonadati</taxon>
        <taxon>Campylobacterota</taxon>
        <taxon>Epsilonproteobacteria</taxon>
        <taxon>Campylobacterales</taxon>
        <taxon>Campylobacteraceae</taxon>
        <taxon>Campylobacter</taxon>
    </lineage>
</organism>
<reference evidence="2 3" key="1">
    <citation type="submission" date="2017-04" db="EMBL/GenBank/DDBJ databases">
        <title>Complete genome sequence of the Campylobacter cuniculorum type strain LMG24588.</title>
        <authorList>
            <person name="Miller W.G."/>
            <person name="Yee E."/>
            <person name="Revez J."/>
            <person name="Bono J.L."/>
            <person name="Rossi M."/>
        </authorList>
    </citation>
    <scope>NUCLEOTIDE SEQUENCE [LARGE SCALE GENOMIC DNA]</scope>
    <source>
        <strain evidence="2 3">LMG 24588</strain>
    </source>
</reference>
<keyword evidence="1" id="KW-0472">Membrane</keyword>
<dbReference type="AlphaFoldDB" id="A0A1W6BXV1"/>
<gene>
    <name evidence="2" type="ORF">CCUN_1308</name>
</gene>
<evidence type="ECO:0000313" key="2">
    <source>
        <dbReference type="EMBL" id="ARJ56897.1"/>
    </source>
</evidence>
<evidence type="ECO:0000313" key="3">
    <source>
        <dbReference type="Proteomes" id="UP000192902"/>
    </source>
</evidence>
<dbReference type="Proteomes" id="UP000192902">
    <property type="component" value="Chromosome"/>
</dbReference>
<keyword evidence="1" id="KW-0812">Transmembrane</keyword>
<proteinExistence type="predicted"/>
<accession>A0A1W6BXV1</accession>
<dbReference type="EMBL" id="CP020867">
    <property type="protein sequence ID" value="ARJ56897.1"/>
    <property type="molecule type" value="Genomic_DNA"/>
</dbReference>
<name>A0A1W6BXV1_9BACT</name>
<keyword evidence="1" id="KW-1133">Transmembrane helix</keyword>
<evidence type="ECO:0000256" key="1">
    <source>
        <dbReference type="SAM" id="Phobius"/>
    </source>
</evidence>
<sequence length="57" mass="7112">MQNQWILSDNQFLLLFSFYFLYKLILKNIFDEYFEKMILYHSIKNLDIEIFKLISIL</sequence>
<feature type="transmembrane region" description="Helical" evidence="1">
    <location>
        <begin position="12"/>
        <end position="30"/>
    </location>
</feature>
<protein>
    <submittedName>
        <fullName evidence="2">Uncharacterized protein</fullName>
    </submittedName>
</protein>
<dbReference type="KEGG" id="ccun:CCUN_1308"/>